<dbReference type="Pfam" id="PF09587">
    <property type="entry name" value="PGA_cap"/>
    <property type="match status" value="1"/>
</dbReference>
<keyword evidence="6" id="KW-1185">Reference proteome</keyword>
<dbReference type="Gene3D" id="3.60.21.10">
    <property type="match status" value="1"/>
</dbReference>
<dbReference type="InterPro" id="IPR019079">
    <property type="entry name" value="Capsule_synth_CapA"/>
</dbReference>
<keyword evidence="3" id="KW-0472">Membrane</keyword>
<dbReference type="CDD" id="cd07381">
    <property type="entry name" value="MPP_CapA"/>
    <property type="match status" value="1"/>
</dbReference>
<proteinExistence type="inferred from homology"/>
<evidence type="ECO:0000256" key="2">
    <source>
        <dbReference type="SAM" id="MobiDB-lite"/>
    </source>
</evidence>
<comment type="caution">
    <text evidence="5">The sequence shown here is derived from an EMBL/GenBank/DDBJ whole genome shotgun (WGS) entry which is preliminary data.</text>
</comment>
<protein>
    <submittedName>
        <fullName evidence="5">CapA family protein</fullName>
    </submittedName>
</protein>
<evidence type="ECO:0000313" key="5">
    <source>
        <dbReference type="EMBL" id="MFD2117307.1"/>
    </source>
</evidence>
<feature type="region of interest" description="Disordered" evidence="2">
    <location>
        <begin position="61"/>
        <end position="150"/>
    </location>
</feature>
<keyword evidence="3" id="KW-0812">Transmembrane</keyword>
<evidence type="ECO:0000256" key="3">
    <source>
        <dbReference type="SAM" id="Phobius"/>
    </source>
</evidence>
<keyword evidence="3" id="KW-1133">Transmembrane helix</keyword>
<dbReference type="InterPro" id="IPR052169">
    <property type="entry name" value="CW_Biosynth-Accessory"/>
</dbReference>
<dbReference type="InterPro" id="IPR029052">
    <property type="entry name" value="Metallo-depent_PP-like"/>
</dbReference>
<dbReference type="PANTHER" id="PTHR33393">
    <property type="entry name" value="POLYGLUTAMINE SYNTHESIS ACCESSORY PROTEIN RV0574C-RELATED"/>
    <property type="match status" value="1"/>
</dbReference>
<name>A0ABW4YNM2_9BACL</name>
<evidence type="ECO:0000256" key="1">
    <source>
        <dbReference type="ARBA" id="ARBA00005662"/>
    </source>
</evidence>
<evidence type="ECO:0000259" key="4">
    <source>
        <dbReference type="SMART" id="SM00854"/>
    </source>
</evidence>
<dbReference type="Proteomes" id="UP001597362">
    <property type="component" value="Unassembled WGS sequence"/>
</dbReference>
<organism evidence="5 6">
    <name type="scientific">Paenibacillus yanchengensis</name>
    <dbReference type="NCBI Taxonomy" id="2035833"/>
    <lineage>
        <taxon>Bacteria</taxon>
        <taxon>Bacillati</taxon>
        <taxon>Bacillota</taxon>
        <taxon>Bacilli</taxon>
        <taxon>Bacillales</taxon>
        <taxon>Paenibacillaceae</taxon>
        <taxon>Paenibacillus</taxon>
    </lineage>
</organism>
<dbReference type="RefSeq" id="WP_377774340.1">
    <property type="nucleotide sequence ID" value="NZ_JBHUHO010000039.1"/>
</dbReference>
<dbReference type="SMART" id="SM00854">
    <property type="entry name" value="PGA_cap"/>
    <property type="match status" value="1"/>
</dbReference>
<evidence type="ECO:0000313" key="6">
    <source>
        <dbReference type="Proteomes" id="UP001597362"/>
    </source>
</evidence>
<accession>A0ABW4YNM2</accession>
<feature type="compositionally biased region" description="Basic and acidic residues" evidence="2">
    <location>
        <begin position="78"/>
        <end position="88"/>
    </location>
</feature>
<dbReference type="EMBL" id="JBHUHO010000039">
    <property type="protein sequence ID" value="MFD2117307.1"/>
    <property type="molecule type" value="Genomic_DNA"/>
</dbReference>
<reference evidence="6" key="1">
    <citation type="journal article" date="2019" name="Int. J. Syst. Evol. Microbiol.">
        <title>The Global Catalogue of Microorganisms (GCM) 10K type strain sequencing project: providing services to taxonomists for standard genome sequencing and annotation.</title>
        <authorList>
            <consortium name="The Broad Institute Genomics Platform"/>
            <consortium name="The Broad Institute Genome Sequencing Center for Infectious Disease"/>
            <person name="Wu L."/>
            <person name="Ma J."/>
        </authorList>
    </citation>
    <scope>NUCLEOTIDE SEQUENCE [LARGE SCALE GENOMIC DNA]</scope>
    <source>
        <strain evidence="6">GH52</strain>
    </source>
</reference>
<feature type="compositionally biased region" description="Polar residues" evidence="2">
    <location>
        <begin position="124"/>
        <end position="139"/>
    </location>
</feature>
<dbReference type="PANTHER" id="PTHR33393:SF13">
    <property type="entry name" value="PGA BIOSYNTHESIS PROTEIN CAPA"/>
    <property type="match status" value="1"/>
</dbReference>
<dbReference type="SUPFAM" id="SSF56300">
    <property type="entry name" value="Metallo-dependent phosphatases"/>
    <property type="match status" value="1"/>
</dbReference>
<comment type="similarity">
    <text evidence="1">Belongs to the CapA family.</text>
</comment>
<feature type="transmembrane region" description="Helical" evidence="3">
    <location>
        <begin position="25"/>
        <end position="44"/>
    </location>
</feature>
<feature type="domain" description="Capsule synthesis protein CapA" evidence="4">
    <location>
        <begin position="161"/>
        <end position="400"/>
    </location>
</feature>
<sequence length="471" mass="51481">MEPRSERHKPKKVHKQQAENSKKSIIIFNAIIVCSLFIIGFAMWKTGVFSPVKLISEQQQEETQTKELLEDDVEIAESGDKEEGKTVSEENSETNGKNGDDEQTTDASEQLPNDVVDAEKDDNTPTVNGKNSVDTTAVNGKNVDDTATVDGKNGNEAGTVGMAFVGDILISDYIQPIVDQYGYDYLFEPALLYLSEPDITVGNLEMPITKAGKPIDQKYVYKGSPNVIQPLLDAGFDMVSLANNHAYDQGKEGLLDTIAHLDKAGLAHAGTGNNSTEAYKPVIKEVNGVSIAFVSLSHVIPYAEFKVTDNRAGIAETYDVERATQAVEDAKQAADVVVVLIHWGEERVTTLSDKQLSLGKAYIDAGADLVIGHHPHILQGFEEYKGKWIAYSLGNFIFSSYPKDAEAETGVLDAVCSKAGDCQLQFHPMEVKMAQPVPMEEEMAQQLFEKLQSISVNAKVDSNGKIMKKSK</sequence>
<gene>
    <name evidence="5" type="ORF">ACFSJH_16380</name>
</gene>